<reference evidence="3 4" key="1">
    <citation type="submission" date="2015-06" db="EMBL/GenBank/DDBJ databases">
        <title>Draft genome of the moderately acidophilic sulfate reducer Candidatus Desulfosporosinus acididurans strain M1.</title>
        <authorList>
            <person name="Poehlein A."/>
            <person name="Petzsch P."/>
            <person name="Johnson B.D."/>
            <person name="Schloemann M."/>
            <person name="Daniel R."/>
            <person name="Muehling M."/>
        </authorList>
    </citation>
    <scope>NUCLEOTIDE SEQUENCE [LARGE SCALE GENOMIC DNA]</scope>
    <source>
        <strain evidence="3 4">M1</strain>
    </source>
</reference>
<dbReference type="PROSITE" id="PS50943">
    <property type="entry name" value="HTH_CROC1"/>
    <property type="match status" value="1"/>
</dbReference>
<organism evidence="3 4">
    <name type="scientific">Desulfosporosinus acididurans</name>
    <dbReference type="NCBI Taxonomy" id="476652"/>
    <lineage>
        <taxon>Bacteria</taxon>
        <taxon>Bacillati</taxon>
        <taxon>Bacillota</taxon>
        <taxon>Clostridia</taxon>
        <taxon>Eubacteriales</taxon>
        <taxon>Desulfitobacteriaceae</taxon>
        <taxon>Desulfosporosinus</taxon>
    </lineage>
</organism>
<dbReference type="PANTHER" id="PTHR46558">
    <property type="entry name" value="TRACRIPTIONAL REGULATORY PROTEIN-RELATED-RELATED"/>
    <property type="match status" value="1"/>
</dbReference>
<dbReference type="GO" id="GO:0003677">
    <property type="term" value="F:DNA binding"/>
    <property type="evidence" value="ECO:0007669"/>
    <property type="project" value="UniProtKB-KW"/>
</dbReference>
<comment type="caution">
    <text evidence="3">The sequence shown here is derived from an EMBL/GenBank/DDBJ whole genome shotgun (WGS) entry which is preliminary data.</text>
</comment>
<dbReference type="InterPro" id="IPR001387">
    <property type="entry name" value="Cro/C1-type_HTH"/>
</dbReference>
<dbReference type="RefSeq" id="WP_047809616.1">
    <property type="nucleotide sequence ID" value="NZ_LDZY01000005.1"/>
</dbReference>
<dbReference type="InterPro" id="IPR010982">
    <property type="entry name" value="Lambda_DNA-bd_dom_sf"/>
</dbReference>
<dbReference type="STRING" id="476652.DEAC_c17440"/>
<dbReference type="AlphaFoldDB" id="A0A0J1FS72"/>
<protein>
    <submittedName>
        <fullName evidence="3">Anaerobic benzoate catabolism transcriptional regulator</fullName>
    </submittedName>
</protein>
<dbReference type="PATRIC" id="fig|476652.3.peg.1801"/>
<dbReference type="SUPFAM" id="SSF47413">
    <property type="entry name" value="lambda repressor-like DNA-binding domains"/>
    <property type="match status" value="1"/>
</dbReference>
<dbReference type="EMBL" id="LDZY01000005">
    <property type="protein sequence ID" value="KLU66345.1"/>
    <property type="molecule type" value="Genomic_DNA"/>
</dbReference>
<name>A0A0J1FS72_9FIRM</name>
<evidence type="ECO:0000313" key="3">
    <source>
        <dbReference type="EMBL" id="KLU66345.1"/>
    </source>
</evidence>
<keyword evidence="1" id="KW-0238">DNA-binding</keyword>
<gene>
    <name evidence="3" type="ORF">DEAC_c17440</name>
</gene>
<proteinExistence type="predicted"/>
<dbReference type="PANTHER" id="PTHR46558:SF4">
    <property type="entry name" value="DNA-BIDING PHAGE PROTEIN"/>
    <property type="match status" value="1"/>
</dbReference>
<dbReference type="Gene3D" id="1.10.260.40">
    <property type="entry name" value="lambda repressor-like DNA-binding domains"/>
    <property type="match status" value="1"/>
</dbReference>
<dbReference type="SMART" id="SM00530">
    <property type="entry name" value="HTH_XRE"/>
    <property type="match status" value="1"/>
</dbReference>
<evidence type="ECO:0000259" key="2">
    <source>
        <dbReference type="PROSITE" id="PS50943"/>
    </source>
</evidence>
<dbReference type="CDD" id="cd00093">
    <property type="entry name" value="HTH_XRE"/>
    <property type="match status" value="1"/>
</dbReference>
<sequence length="81" mass="9398">MSPESRRSNFKKLRKQLNVSQRKVSIDLGVSENHIRNIESGRGNPDIKLLFKMAMYYRKTAEELFPDLVEEAMSQTKLKIG</sequence>
<dbReference type="Pfam" id="PF01381">
    <property type="entry name" value="HTH_3"/>
    <property type="match status" value="1"/>
</dbReference>
<feature type="domain" description="HTH cro/C1-type" evidence="2">
    <location>
        <begin position="10"/>
        <end position="64"/>
    </location>
</feature>
<dbReference type="Proteomes" id="UP000036356">
    <property type="component" value="Unassembled WGS sequence"/>
</dbReference>
<keyword evidence="4" id="KW-1185">Reference proteome</keyword>
<evidence type="ECO:0000313" key="4">
    <source>
        <dbReference type="Proteomes" id="UP000036356"/>
    </source>
</evidence>
<accession>A0A0J1FS72</accession>
<evidence type="ECO:0000256" key="1">
    <source>
        <dbReference type="ARBA" id="ARBA00023125"/>
    </source>
</evidence>